<protein>
    <submittedName>
        <fullName evidence="2">Uncharacterized protein</fullName>
    </submittedName>
</protein>
<evidence type="ECO:0000256" key="1">
    <source>
        <dbReference type="SAM" id="MobiDB-lite"/>
    </source>
</evidence>
<dbReference type="RefSeq" id="WP_018210850.1">
    <property type="nucleotide sequence ID" value="NZ_CABFNB010000096.1"/>
</dbReference>
<feature type="region of interest" description="Disordered" evidence="1">
    <location>
        <begin position="1"/>
        <end position="20"/>
    </location>
</feature>
<comment type="caution">
    <text evidence="2">The sequence shown here is derived from an EMBL/GenBank/DDBJ whole genome shotgun (WGS) entry which is preliminary data.</text>
</comment>
<evidence type="ECO:0000313" key="2">
    <source>
        <dbReference type="EMBL" id="MQW72420.1"/>
    </source>
</evidence>
<dbReference type="AlphaFoldDB" id="A0A6G1WRP0"/>
<sequence>MPDRDEDGLPEKTAPADEIVASDTPKITVAKRRKSVGVNRAAHPDSLKALEYLGRRWLSRR</sequence>
<reference evidence="2" key="1">
    <citation type="journal article" date="2013" name="Genome Biol.">
        <title>Comparative genomics of the core and accessory genomes of 48 Sinorhizobium strains comprising five genospecies.</title>
        <authorList>
            <person name="Sugawara M."/>
            <person name="Epstein B."/>
            <person name="Badgley B.D."/>
            <person name="Unno T."/>
            <person name="Xu L."/>
            <person name="Reese J."/>
            <person name="Gyaneshwar P."/>
            <person name="Denny R."/>
            <person name="Mudge J."/>
            <person name="Bharti A.K."/>
            <person name="Farmer A.D."/>
            <person name="May G.D."/>
            <person name="Woodward J.E."/>
            <person name="Medigue C."/>
            <person name="Vallenet D."/>
            <person name="Lajus A."/>
            <person name="Rouy Z."/>
            <person name="Martinez-Vaz B."/>
            <person name="Tiffin P."/>
            <person name="Young N.D."/>
            <person name="Sadowsky M.J."/>
        </authorList>
    </citation>
    <scope>NUCLEOTIDE SEQUENCE</scope>
    <source>
        <strain evidence="2">M1</strain>
    </source>
</reference>
<accession>A0A6G1WRP0</accession>
<dbReference type="EMBL" id="WISB01000154">
    <property type="protein sequence ID" value="MQW72420.1"/>
    <property type="molecule type" value="Genomic_DNA"/>
</dbReference>
<proteinExistence type="predicted"/>
<name>A0A6G1WRP0_9HYPH</name>
<organism evidence="2">
    <name type="scientific">Sinorhizobium medicae</name>
    <dbReference type="NCBI Taxonomy" id="110321"/>
    <lineage>
        <taxon>Bacteria</taxon>
        <taxon>Pseudomonadati</taxon>
        <taxon>Pseudomonadota</taxon>
        <taxon>Alphaproteobacteria</taxon>
        <taxon>Hyphomicrobiales</taxon>
        <taxon>Rhizobiaceae</taxon>
        <taxon>Sinorhizobium/Ensifer group</taxon>
        <taxon>Sinorhizobium</taxon>
    </lineage>
</organism>
<feature type="compositionally biased region" description="Basic and acidic residues" evidence="1">
    <location>
        <begin position="1"/>
        <end position="10"/>
    </location>
</feature>
<gene>
    <name evidence="2" type="ORF">GHJ91_25700</name>
</gene>